<evidence type="ECO:0000313" key="2">
    <source>
        <dbReference type="Proteomes" id="UP001497472"/>
    </source>
</evidence>
<dbReference type="AlphaFoldDB" id="A0AAV1JUH0"/>
<keyword evidence="2" id="KW-1185">Reference proteome</keyword>
<evidence type="ECO:0000313" key="1">
    <source>
        <dbReference type="EMBL" id="CAK1553170.1"/>
    </source>
</evidence>
<reference evidence="1 2" key="1">
    <citation type="submission" date="2023-11" db="EMBL/GenBank/DDBJ databases">
        <authorList>
            <person name="Okamura Y."/>
        </authorList>
    </citation>
    <scope>NUCLEOTIDE SEQUENCE [LARGE SCALE GENOMIC DNA]</scope>
</reference>
<organism evidence="1 2">
    <name type="scientific">Leptosia nina</name>
    <dbReference type="NCBI Taxonomy" id="320188"/>
    <lineage>
        <taxon>Eukaryota</taxon>
        <taxon>Metazoa</taxon>
        <taxon>Ecdysozoa</taxon>
        <taxon>Arthropoda</taxon>
        <taxon>Hexapoda</taxon>
        <taxon>Insecta</taxon>
        <taxon>Pterygota</taxon>
        <taxon>Neoptera</taxon>
        <taxon>Endopterygota</taxon>
        <taxon>Lepidoptera</taxon>
        <taxon>Glossata</taxon>
        <taxon>Ditrysia</taxon>
        <taxon>Papilionoidea</taxon>
        <taxon>Pieridae</taxon>
        <taxon>Pierinae</taxon>
        <taxon>Leptosia</taxon>
    </lineage>
</organism>
<dbReference type="EMBL" id="CAVLEF010000215">
    <property type="protein sequence ID" value="CAK1553170.1"/>
    <property type="molecule type" value="Genomic_DNA"/>
</dbReference>
<protein>
    <submittedName>
        <fullName evidence="1">Uncharacterized protein</fullName>
    </submittedName>
</protein>
<comment type="caution">
    <text evidence="1">The sequence shown here is derived from an EMBL/GenBank/DDBJ whole genome shotgun (WGS) entry which is preliminary data.</text>
</comment>
<dbReference type="Proteomes" id="UP001497472">
    <property type="component" value="Unassembled WGS sequence"/>
</dbReference>
<gene>
    <name evidence="1" type="ORF">LNINA_LOCUS12184</name>
</gene>
<name>A0AAV1JUH0_9NEOP</name>
<accession>A0AAV1JUH0</accession>
<sequence length="332" mass="37422">MDAMDHGSKQKVAELKMILRKMSLQACCALVLPEFQLSWRAVSQCIRNARLPMVPDSVARILSRHASKNMTLEELSDLVANLRLKLTATQSRTWHVIKLSSPIDEPLDIMSNDLTSRLTMNMKNVKVFKTMWPEIQSAKLNGFVYISIQMVSASKEGPILYLAIPSGLDVALVNTTRSGLLKICVRGLGYETFEDLALSGSDIDSLLHIYNNGNTRRAEHLSTLPEYKVLPVITRSGIDYTGRNYNELYAKEMLGPNPPILTKMKIESEKEFFAPKILNKKMKVKVTLHSDSVADTLCSWAKLSVLPPTSDLFHIFHKIKSNNFHYNPDDEL</sequence>
<proteinExistence type="predicted"/>